<dbReference type="Proteomes" id="UP000266292">
    <property type="component" value="Chromosome"/>
</dbReference>
<dbReference type="PANTHER" id="PTHR43179:SF12">
    <property type="entry name" value="GALACTOFURANOSYLTRANSFERASE GLFT2"/>
    <property type="match status" value="1"/>
</dbReference>
<dbReference type="SUPFAM" id="SSF53448">
    <property type="entry name" value="Nucleotide-diphospho-sugar transferases"/>
    <property type="match status" value="1"/>
</dbReference>
<feature type="domain" description="Glycosyltransferase 2-like" evidence="4">
    <location>
        <begin position="12"/>
        <end position="60"/>
    </location>
</feature>
<evidence type="ECO:0000256" key="1">
    <source>
        <dbReference type="ARBA" id="ARBA00006739"/>
    </source>
</evidence>
<dbReference type="EMBL" id="CP021235">
    <property type="protein sequence ID" value="ARS34775.1"/>
    <property type="molecule type" value="Genomic_DNA"/>
</dbReference>
<protein>
    <recommendedName>
        <fullName evidence="4">Glycosyltransferase 2-like domain-containing protein</fullName>
    </recommendedName>
</protein>
<evidence type="ECO:0000256" key="3">
    <source>
        <dbReference type="ARBA" id="ARBA00022679"/>
    </source>
</evidence>
<accession>A0A1X9YPH2</accession>
<gene>
    <name evidence="5" type="ORF">CA264_04595</name>
</gene>
<dbReference type="RefSeq" id="WP_025605004.1">
    <property type="nucleotide sequence ID" value="NZ_CP021235.1"/>
</dbReference>
<name>A0A1X9YPH2_9BACT</name>
<keyword evidence="3" id="KW-0808">Transferase</keyword>
<dbReference type="AlphaFoldDB" id="A0A1X9YPH2"/>
<evidence type="ECO:0000259" key="4">
    <source>
        <dbReference type="Pfam" id="PF00535"/>
    </source>
</evidence>
<dbReference type="InterPro" id="IPR001173">
    <property type="entry name" value="Glyco_trans_2-like"/>
</dbReference>
<keyword evidence="2" id="KW-0328">Glycosyltransferase</keyword>
<dbReference type="PANTHER" id="PTHR43179">
    <property type="entry name" value="RHAMNOSYLTRANSFERASE WBBL"/>
    <property type="match status" value="1"/>
</dbReference>
<dbReference type="KEGG" id="pact:CA264_04595"/>
<evidence type="ECO:0000313" key="6">
    <source>
        <dbReference type="Proteomes" id="UP000266292"/>
    </source>
</evidence>
<dbReference type="OrthoDB" id="9771846at2"/>
<keyword evidence="6" id="KW-1185">Reference proteome</keyword>
<comment type="similarity">
    <text evidence="1">Belongs to the glycosyltransferase 2 family.</text>
</comment>
<proteinExistence type="inferred from homology"/>
<dbReference type="Pfam" id="PF00535">
    <property type="entry name" value="Glycos_transf_2"/>
    <property type="match status" value="1"/>
</dbReference>
<dbReference type="STRING" id="709015.GCA_000472485_00916"/>
<dbReference type="CDD" id="cd04186">
    <property type="entry name" value="GT_2_like_c"/>
    <property type="match status" value="1"/>
</dbReference>
<reference evidence="6" key="1">
    <citation type="submission" date="2017-05" db="EMBL/GenBank/DDBJ databases">
        <authorList>
            <person name="Ray J."/>
            <person name="Price M."/>
            <person name="Deutschbauer A."/>
        </authorList>
    </citation>
    <scope>NUCLEOTIDE SEQUENCE [LARGE SCALE GENOMIC DNA]</scope>
    <source>
        <strain evidence="6">DSM 19842</strain>
    </source>
</reference>
<sequence>MVKATGEPLVYIILVNYKNWQDTAECLESLFKLSYHNYKVVVVDNDSKNNSVTYLKNWAEGLLSVSYDEQFYTSTPISSSPISKPISYIHADSESIHTLNSIEKRLLLIESKKNLGFAGGNNLGCKLALAHNADYIWLLNNDTVVEQESLTHMVARFEVSKSKKEQLGMLGSKLLYYHTPNLIQAILGRYKPFTASTEHIGLNKASCTTFDNLKIEDDDYVVGASMFVSAEFVKEVGLMSEAYFLYFEEIDWVKRGAAKNFKIDICLKANIYHKEGAAIGGSTKENNNKSELSDFYSIRNRLIITKKYYPRFLYPVYLSLIAVAANRVRRKQFSRIPLILKAFKSFKKNTLWKAQID</sequence>
<evidence type="ECO:0000256" key="2">
    <source>
        <dbReference type="ARBA" id="ARBA00022676"/>
    </source>
</evidence>
<dbReference type="GO" id="GO:0016757">
    <property type="term" value="F:glycosyltransferase activity"/>
    <property type="evidence" value="ECO:0007669"/>
    <property type="project" value="UniProtKB-KW"/>
</dbReference>
<evidence type="ECO:0000313" key="5">
    <source>
        <dbReference type="EMBL" id="ARS34775.1"/>
    </source>
</evidence>
<organism evidence="5 6">
    <name type="scientific">Pontibacter actiniarum</name>
    <dbReference type="NCBI Taxonomy" id="323450"/>
    <lineage>
        <taxon>Bacteria</taxon>
        <taxon>Pseudomonadati</taxon>
        <taxon>Bacteroidota</taxon>
        <taxon>Cytophagia</taxon>
        <taxon>Cytophagales</taxon>
        <taxon>Hymenobacteraceae</taxon>
        <taxon>Pontibacter</taxon>
    </lineage>
</organism>
<dbReference type="InterPro" id="IPR029044">
    <property type="entry name" value="Nucleotide-diphossugar_trans"/>
</dbReference>
<dbReference type="Gene3D" id="3.90.550.10">
    <property type="entry name" value="Spore Coat Polysaccharide Biosynthesis Protein SpsA, Chain A"/>
    <property type="match status" value="1"/>
</dbReference>